<evidence type="ECO:0000256" key="1">
    <source>
        <dbReference type="ARBA" id="ARBA00000109"/>
    </source>
</evidence>
<reference evidence="11 12" key="1">
    <citation type="submission" date="2018-06" db="EMBL/GenBank/DDBJ databases">
        <authorList>
            <consortium name="Pathogen Informatics"/>
            <person name="Doyle S."/>
        </authorList>
    </citation>
    <scope>NUCLEOTIDE SEQUENCE [LARGE SCALE GENOMIC DNA]</scope>
    <source>
        <strain evidence="11 12">NCTC11661</strain>
    </source>
</reference>
<protein>
    <recommendedName>
        <fullName evidence="8">Ribonuclease 3</fullName>
        <ecNumber evidence="8">3.1.26.3</ecNumber>
    </recommendedName>
    <alternativeName>
        <fullName evidence="8">Ribonuclease III</fullName>
        <shortName evidence="8">RNase III</shortName>
    </alternativeName>
</protein>
<dbReference type="Gene3D" id="3.30.160.20">
    <property type="match status" value="1"/>
</dbReference>
<evidence type="ECO:0000256" key="5">
    <source>
        <dbReference type="ARBA" id="ARBA00022759"/>
    </source>
</evidence>
<evidence type="ECO:0000256" key="6">
    <source>
        <dbReference type="ARBA" id="ARBA00022801"/>
    </source>
</evidence>
<comment type="cofactor">
    <cofactor evidence="8">
        <name>Mg(2+)</name>
        <dbReference type="ChEBI" id="CHEBI:18420"/>
    </cofactor>
</comment>
<dbReference type="GO" id="GO:0010468">
    <property type="term" value="P:regulation of gene expression"/>
    <property type="evidence" value="ECO:0007669"/>
    <property type="project" value="TreeGrafter"/>
</dbReference>
<dbReference type="InterPro" id="IPR014720">
    <property type="entry name" value="dsRBD_dom"/>
</dbReference>
<dbReference type="SMART" id="SM00535">
    <property type="entry name" value="RIBOc"/>
    <property type="match status" value="1"/>
</dbReference>
<comment type="function">
    <text evidence="8">Digests double-stranded RNA. Involved in the processing of primary rRNA transcript to yield the immediate precursors to the large and small rRNAs (23S and 16S). Processes some mRNAs, and tRNAs when they are encoded in the rRNA operon. Processes pre-crRNA and tracrRNA of type II CRISPR loci if present in the organism.</text>
</comment>
<keyword evidence="8" id="KW-0460">Magnesium</keyword>
<dbReference type="GO" id="GO:0046872">
    <property type="term" value="F:metal ion binding"/>
    <property type="evidence" value="ECO:0007669"/>
    <property type="project" value="UniProtKB-KW"/>
</dbReference>
<dbReference type="Proteomes" id="UP000255515">
    <property type="component" value="Unassembled WGS sequence"/>
</dbReference>
<keyword evidence="4 8" id="KW-0540">Nuclease</keyword>
<dbReference type="SUPFAM" id="SSF54768">
    <property type="entry name" value="dsRNA-binding domain-like"/>
    <property type="match status" value="1"/>
</dbReference>
<dbReference type="InterPro" id="IPR011907">
    <property type="entry name" value="RNase_III"/>
</dbReference>
<dbReference type="GO" id="GO:0004525">
    <property type="term" value="F:ribonuclease III activity"/>
    <property type="evidence" value="ECO:0007669"/>
    <property type="project" value="UniProtKB-UniRule"/>
</dbReference>
<keyword evidence="7 8" id="KW-0694">RNA-binding</keyword>
<keyword evidence="8" id="KW-0699">rRNA-binding</keyword>
<dbReference type="PROSITE" id="PS50142">
    <property type="entry name" value="RNASE_3_2"/>
    <property type="match status" value="1"/>
</dbReference>
<comment type="similarity">
    <text evidence="2">Belongs to the ribonuclease III family.</text>
</comment>
<feature type="binding site" evidence="8">
    <location>
        <position position="138"/>
    </location>
    <ligand>
        <name>Mg(2+)</name>
        <dbReference type="ChEBI" id="CHEBI:18420"/>
    </ligand>
</feature>
<dbReference type="EC" id="3.1.26.3" evidence="8"/>
<gene>
    <name evidence="8 11" type="primary">rnc</name>
    <name evidence="11" type="ORF">NCTC11661_00024</name>
</gene>
<evidence type="ECO:0000259" key="9">
    <source>
        <dbReference type="PROSITE" id="PS50137"/>
    </source>
</evidence>
<keyword evidence="8" id="KW-0963">Cytoplasm</keyword>
<dbReference type="AlphaFoldDB" id="A0A376BXT7"/>
<sequence>MQFGGFISRIFLLQKKNKNTPRVQSPLEMKLSVILGMPITQIEWYKEAFSLRNSGKKSRAKNYERLEFLGDSILGSIISCYLYEHYPRENEGFLTQMKSKIVNRKNLNKVGEDLQLTRLIINQNANALGENIHGNLLEALIGAIYLDKGYDMCKSIVLTKLLPPETIATLEHKIISYKGLLLEWSQKHKHILQYETQEEILPNSKINSFKAFVLIDGEKVANATDSSKKKAEEKAAQRAFYGLNKKIKIDERTPNTSVR</sequence>
<dbReference type="CDD" id="cd00593">
    <property type="entry name" value="RIBOc"/>
    <property type="match status" value="1"/>
</dbReference>
<dbReference type="GO" id="GO:0006364">
    <property type="term" value="P:rRNA processing"/>
    <property type="evidence" value="ECO:0007669"/>
    <property type="project" value="UniProtKB-UniRule"/>
</dbReference>
<feature type="active site" evidence="8">
    <location>
        <position position="138"/>
    </location>
</feature>
<feature type="domain" description="RNase III" evidence="10">
    <location>
        <begin position="35"/>
        <end position="149"/>
    </location>
</feature>
<evidence type="ECO:0000256" key="8">
    <source>
        <dbReference type="HAMAP-Rule" id="MF_00104"/>
    </source>
</evidence>
<evidence type="ECO:0000256" key="3">
    <source>
        <dbReference type="ARBA" id="ARBA00022664"/>
    </source>
</evidence>
<feature type="active site" evidence="8">
    <location>
        <position position="71"/>
    </location>
</feature>
<name>A0A376BXT7_9FLAO</name>
<dbReference type="SUPFAM" id="SSF69065">
    <property type="entry name" value="RNase III domain-like"/>
    <property type="match status" value="1"/>
</dbReference>
<comment type="subcellular location">
    <subcellularLocation>
        <location evidence="8">Cytoplasm</location>
    </subcellularLocation>
</comment>
<evidence type="ECO:0000256" key="4">
    <source>
        <dbReference type="ARBA" id="ARBA00022722"/>
    </source>
</evidence>
<dbReference type="SMART" id="SM00358">
    <property type="entry name" value="DSRM"/>
    <property type="match status" value="1"/>
</dbReference>
<dbReference type="GO" id="GO:0019843">
    <property type="term" value="F:rRNA binding"/>
    <property type="evidence" value="ECO:0007669"/>
    <property type="project" value="UniProtKB-KW"/>
</dbReference>
<keyword evidence="8" id="KW-0479">Metal-binding</keyword>
<keyword evidence="8" id="KW-0698">rRNA processing</keyword>
<keyword evidence="6 8" id="KW-0378">Hydrolase</keyword>
<dbReference type="GO" id="GO:0006397">
    <property type="term" value="P:mRNA processing"/>
    <property type="evidence" value="ECO:0007669"/>
    <property type="project" value="UniProtKB-UniRule"/>
</dbReference>
<accession>A0A376BXT7</accession>
<feature type="domain" description="DRBM" evidence="9">
    <location>
        <begin position="176"/>
        <end position="245"/>
    </location>
</feature>
<evidence type="ECO:0000256" key="2">
    <source>
        <dbReference type="ARBA" id="ARBA00010183"/>
    </source>
</evidence>
<dbReference type="HAMAP" id="MF_00104">
    <property type="entry name" value="RNase_III"/>
    <property type="match status" value="1"/>
</dbReference>
<comment type="subunit">
    <text evidence="8">Homodimer.</text>
</comment>
<feature type="binding site" evidence="8">
    <location>
        <position position="135"/>
    </location>
    <ligand>
        <name>Mg(2+)</name>
        <dbReference type="ChEBI" id="CHEBI:18420"/>
    </ligand>
</feature>
<dbReference type="CDD" id="cd10845">
    <property type="entry name" value="DSRM_RNAse_III_family"/>
    <property type="match status" value="1"/>
</dbReference>
<dbReference type="GO" id="GO:0003725">
    <property type="term" value="F:double-stranded RNA binding"/>
    <property type="evidence" value="ECO:0007669"/>
    <property type="project" value="TreeGrafter"/>
</dbReference>
<comment type="catalytic activity">
    <reaction evidence="1 8">
        <text>Endonucleolytic cleavage to 5'-phosphomonoester.</text>
        <dbReference type="EC" id="3.1.26.3"/>
    </reaction>
</comment>
<dbReference type="Gene3D" id="1.10.1520.10">
    <property type="entry name" value="Ribonuclease III domain"/>
    <property type="match status" value="1"/>
</dbReference>
<evidence type="ECO:0000313" key="12">
    <source>
        <dbReference type="Proteomes" id="UP000255515"/>
    </source>
</evidence>
<dbReference type="InterPro" id="IPR000999">
    <property type="entry name" value="RNase_III_dom"/>
</dbReference>
<dbReference type="RefSeq" id="WP_002687600.1">
    <property type="nucleotide sequence ID" value="NZ_UFTJ01000001.1"/>
</dbReference>
<dbReference type="InterPro" id="IPR036389">
    <property type="entry name" value="RNase_III_sf"/>
</dbReference>
<evidence type="ECO:0000313" key="11">
    <source>
        <dbReference type="EMBL" id="SSZ46385.1"/>
    </source>
</evidence>
<dbReference type="Pfam" id="PF00035">
    <property type="entry name" value="dsrm"/>
    <property type="match status" value="1"/>
</dbReference>
<feature type="binding site" evidence="8">
    <location>
        <position position="67"/>
    </location>
    <ligand>
        <name>Mg(2+)</name>
        <dbReference type="ChEBI" id="CHEBI:18420"/>
    </ligand>
</feature>
<proteinExistence type="inferred from homology"/>
<dbReference type="Pfam" id="PF14622">
    <property type="entry name" value="Ribonucleas_3_3"/>
    <property type="match status" value="1"/>
</dbReference>
<keyword evidence="3 8" id="KW-0507">mRNA processing</keyword>
<keyword evidence="5 8" id="KW-0255">Endonuclease</keyword>
<dbReference type="GO" id="GO:0008033">
    <property type="term" value="P:tRNA processing"/>
    <property type="evidence" value="ECO:0007669"/>
    <property type="project" value="UniProtKB-KW"/>
</dbReference>
<dbReference type="GO" id="GO:0005737">
    <property type="term" value="C:cytoplasm"/>
    <property type="evidence" value="ECO:0007669"/>
    <property type="project" value="UniProtKB-SubCell"/>
</dbReference>
<dbReference type="PROSITE" id="PS00517">
    <property type="entry name" value="RNASE_3_1"/>
    <property type="match status" value="1"/>
</dbReference>
<dbReference type="EMBL" id="UFTJ01000001">
    <property type="protein sequence ID" value="SSZ46385.1"/>
    <property type="molecule type" value="Genomic_DNA"/>
</dbReference>
<dbReference type="PANTHER" id="PTHR11207">
    <property type="entry name" value="RIBONUCLEASE III"/>
    <property type="match status" value="1"/>
</dbReference>
<evidence type="ECO:0000259" key="10">
    <source>
        <dbReference type="PROSITE" id="PS50142"/>
    </source>
</evidence>
<keyword evidence="8" id="KW-0819">tRNA processing</keyword>
<dbReference type="PANTHER" id="PTHR11207:SF0">
    <property type="entry name" value="RIBONUCLEASE 3"/>
    <property type="match status" value="1"/>
</dbReference>
<evidence type="ECO:0000256" key="7">
    <source>
        <dbReference type="ARBA" id="ARBA00022884"/>
    </source>
</evidence>
<dbReference type="PROSITE" id="PS50137">
    <property type="entry name" value="DS_RBD"/>
    <property type="match status" value="1"/>
</dbReference>
<organism evidence="11 12">
    <name type="scientific">Bergeyella zoohelcum</name>
    <dbReference type="NCBI Taxonomy" id="1015"/>
    <lineage>
        <taxon>Bacteria</taxon>
        <taxon>Pseudomonadati</taxon>
        <taxon>Bacteroidota</taxon>
        <taxon>Flavobacteriia</taxon>
        <taxon>Flavobacteriales</taxon>
        <taxon>Weeksellaceae</taxon>
        <taxon>Bergeyella</taxon>
    </lineage>
</organism>